<dbReference type="RefSeq" id="WP_281875321.1">
    <property type="nucleotide sequence ID" value="NZ_AP026976.1"/>
</dbReference>
<gene>
    <name evidence="2" type="ORF">IFM12276_52950</name>
</gene>
<dbReference type="InterPro" id="IPR001173">
    <property type="entry name" value="Glyco_trans_2-like"/>
</dbReference>
<dbReference type="InterPro" id="IPR029044">
    <property type="entry name" value="Nucleotide-diphossugar_trans"/>
</dbReference>
<proteinExistence type="predicted"/>
<accession>A0ABM8D4N4</accession>
<feature type="domain" description="Glycosyltransferase 2-like" evidence="1">
    <location>
        <begin position="11"/>
        <end position="134"/>
    </location>
</feature>
<evidence type="ECO:0000313" key="3">
    <source>
        <dbReference type="Proteomes" id="UP001317870"/>
    </source>
</evidence>
<reference evidence="2 3" key="1">
    <citation type="submission" date="2022-11" db="EMBL/GenBank/DDBJ databases">
        <title>Genome Sequencing of Nocardia sp. ON39_IFM12276 and assembly.</title>
        <authorList>
            <person name="Shimojima M."/>
            <person name="Toyokawa M."/>
            <person name="Uesaka K."/>
        </authorList>
    </citation>
    <scope>NUCLEOTIDE SEQUENCE [LARGE SCALE GENOMIC DNA]</scope>
    <source>
        <strain evidence="2 3">IFM 12276</strain>
    </source>
</reference>
<dbReference type="EMBL" id="AP026978">
    <property type="protein sequence ID" value="BDU02267.1"/>
    <property type="molecule type" value="Genomic_DNA"/>
</dbReference>
<evidence type="ECO:0000259" key="1">
    <source>
        <dbReference type="Pfam" id="PF00535"/>
    </source>
</evidence>
<dbReference type="Pfam" id="PF00535">
    <property type="entry name" value="Glycos_transf_2"/>
    <property type="match status" value="1"/>
</dbReference>
<evidence type="ECO:0000313" key="2">
    <source>
        <dbReference type="EMBL" id="BDU02267.1"/>
    </source>
</evidence>
<dbReference type="SUPFAM" id="SSF53448">
    <property type="entry name" value="Nucleotide-diphospho-sugar transferases"/>
    <property type="match status" value="1"/>
</dbReference>
<protein>
    <recommendedName>
        <fullName evidence="1">Glycosyltransferase 2-like domain-containing protein</fullName>
    </recommendedName>
</protein>
<keyword evidence="3" id="KW-1185">Reference proteome</keyword>
<dbReference type="Proteomes" id="UP001317870">
    <property type="component" value="Chromosome"/>
</dbReference>
<dbReference type="PANTHER" id="PTHR43685:SF2">
    <property type="entry name" value="GLYCOSYLTRANSFERASE 2-LIKE DOMAIN-CONTAINING PROTEIN"/>
    <property type="match status" value="1"/>
</dbReference>
<dbReference type="Gene3D" id="3.90.550.10">
    <property type="entry name" value="Spore Coat Polysaccharide Biosynthesis Protein SpsA, Chain A"/>
    <property type="match status" value="1"/>
</dbReference>
<dbReference type="PANTHER" id="PTHR43685">
    <property type="entry name" value="GLYCOSYLTRANSFERASE"/>
    <property type="match status" value="1"/>
</dbReference>
<sequence>MSVHRPSRIDIVCPAFNRSTAIRATIDSVLAQTVPDWTLLVVSDGSTDDTDDVVRAYRDPRIRLLRVGPYGHPGGPRNAGVAAATAPYVAYLDHDDRWSPTHLATLLGLLDGGAALAATGCVRVDESGAELDRSGFTDLIWHPELQTVNAMFEPTRVGHVRKLLTEVGHWTTEHAGYEDWDLWFRSARHGFDFAVAAERTAILTVGPHTRRNGLRPPQAVVLRWVDSEAEAEAILRAIGTEEHRSAARATHLADLRDWYAALADSGRYRVAEGVVRDKVDDELCEFFTRHGKHCLLEELSYTAVGGRYAILLPLWCVSGRHAQAIGGVLRTRFPRQHAYLRTLAGGETA</sequence>
<organism evidence="2 3">
    <name type="scientific">Nocardia sputorum</name>
    <dbReference type="NCBI Taxonomy" id="2984338"/>
    <lineage>
        <taxon>Bacteria</taxon>
        <taxon>Bacillati</taxon>
        <taxon>Actinomycetota</taxon>
        <taxon>Actinomycetes</taxon>
        <taxon>Mycobacteriales</taxon>
        <taxon>Nocardiaceae</taxon>
        <taxon>Nocardia</taxon>
    </lineage>
</organism>
<name>A0ABM8D4N4_9NOCA</name>
<dbReference type="InterPro" id="IPR050834">
    <property type="entry name" value="Glycosyltransf_2"/>
</dbReference>